<protein>
    <submittedName>
        <fullName evidence="2">Uncharacterized protein</fullName>
    </submittedName>
</protein>
<organism evidence="2 3">
    <name type="scientific">Candidatus Harrisonbacteria bacterium RIFCSPLOWO2_01_FULL_44_18</name>
    <dbReference type="NCBI Taxonomy" id="1798407"/>
    <lineage>
        <taxon>Bacteria</taxon>
        <taxon>Candidatus Harrisoniibacteriota</taxon>
    </lineage>
</organism>
<dbReference type="Proteomes" id="UP000177942">
    <property type="component" value="Unassembled WGS sequence"/>
</dbReference>
<accession>A0A1G1ZNQ1</accession>
<dbReference type="InterPro" id="IPR001005">
    <property type="entry name" value="SANT/Myb"/>
</dbReference>
<dbReference type="EMBL" id="MHJJ01000003">
    <property type="protein sequence ID" value="OGY66224.1"/>
    <property type="molecule type" value="Genomic_DNA"/>
</dbReference>
<dbReference type="SUPFAM" id="SSF56300">
    <property type="entry name" value="Metallo-dependent phosphatases"/>
    <property type="match status" value="2"/>
</dbReference>
<evidence type="ECO:0000256" key="1">
    <source>
        <dbReference type="SAM" id="MobiDB-lite"/>
    </source>
</evidence>
<name>A0A1G1ZNQ1_9BACT</name>
<proteinExistence type="predicted"/>
<gene>
    <name evidence="2" type="ORF">A3A16_03260</name>
</gene>
<dbReference type="STRING" id="1798407.A3A16_03260"/>
<feature type="region of interest" description="Disordered" evidence="1">
    <location>
        <begin position="100"/>
        <end position="120"/>
    </location>
</feature>
<dbReference type="AlphaFoldDB" id="A0A1G1ZNQ1"/>
<comment type="caution">
    <text evidence="2">The sequence shown here is derived from an EMBL/GenBank/DDBJ whole genome shotgun (WGS) entry which is preliminary data.</text>
</comment>
<evidence type="ECO:0000313" key="2">
    <source>
        <dbReference type="EMBL" id="OGY66224.1"/>
    </source>
</evidence>
<sequence length="808" mass="92205">MKARPNRKPWGADEEKLLRESYPNVSEKDLMGKFPGRTPSSIYAKALNMGLRRGISGSGLFWSKDEDERLRKLLETNVSREEIKKAFPNRTRKAIELHAAGKGIKKSAPNSKEADPKESAAMPAPILEKRDWPTTKVYGIDEKKWKESPPRVGFISGVDFKDSGFRAGLIEVGFEIFADEACRYIALVGRLVSKKWFQDRLKQTSGKYRNEYLQYLIQEAAKELAYTIPKIKRPGASNEYVRIYIVTSPPYDGEIGEEVARKLQELRPEDVRVYNPVSDRVDVKEVGKAIGLICPEISRLPSEYFSAAVDREVKDKESQTSVDYPDLWVVGTTSSSVHIPDRGRKPPIISLPSLKRLQSIRVGENQQGVRIVEFSRVNSEEYFVRTYSLKDLTRNERQFITGIKEGAHEIHKRIVELIKNEGARTEGLIADKLGMEGQREEVRKALEFLVESKMSLRKNWPGLCYDKHSQRYDFHTDWIQERLRYPSLVKGSFIEDRFLFFSCLHAGYNTTDYEYVVKRLPEILFHNKVRYVCCLGDVIAGLSHNFLEQGEVMGGMNYTEQEQLAAELVGTILAKVFERGLQESPDVNKLSAKEIIGNLLPTFLYIAGNHDDWQRRFGVLPLVTFRSKLMNLLAQRIEIALKNHNLAASSVAELMGTIHLKLVELSMDGANYMPTFTLPSRLTIELRHPHMGRAKTKSLRAQEILESSSAHIVGHGNFHTAIGTDLWEPQLGQRVDVEAATFVIFTDFENKKNKKTGFGPGYLRVLSRDGRIFMTESMFDHRPMLKAPRPKWTNWQELKKELGVYLAP</sequence>
<evidence type="ECO:0000313" key="3">
    <source>
        <dbReference type="Proteomes" id="UP000177942"/>
    </source>
</evidence>
<dbReference type="InterPro" id="IPR029052">
    <property type="entry name" value="Metallo-depent_PP-like"/>
</dbReference>
<reference evidence="2 3" key="1">
    <citation type="journal article" date="2016" name="Nat. Commun.">
        <title>Thousands of microbial genomes shed light on interconnected biogeochemical processes in an aquifer system.</title>
        <authorList>
            <person name="Anantharaman K."/>
            <person name="Brown C.T."/>
            <person name="Hug L.A."/>
            <person name="Sharon I."/>
            <person name="Castelle C.J."/>
            <person name="Probst A.J."/>
            <person name="Thomas B.C."/>
            <person name="Singh A."/>
            <person name="Wilkins M.J."/>
            <person name="Karaoz U."/>
            <person name="Brodie E.L."/>
            <person name="Williams K.H."/>
            <person name="Hubbard S.S."/>
            <person name="Banfield J.F."/>
        </authorList>
    </citation>
    <scope>NUCLEOTIDE SEQUENCE [LARGE SCALE GENOMIC DNA]</scope>
</reference>
<dbReference type="CDD" id="cd00167">
    <property type="entry name" value="SANT"/>
    <property type="match status" value="1"/>
</dbReference>